<evidence type="ECO:0000256" key="8">
    <source>
        <dbReference type="SAM" id="Phobius"/>
    </source>
</evidence>
<dbReference type="Proteomes" id="UP001478862">
    <property type="component" value="Unassembled WGS sequence"/>
</dbReference>
<feature type="transmembrane region" description="Helical" evidence="8">
    <location>
        <begin position="272"/>
        <end position="289"/>
    </location>
</feature>
<sequence length="327" mass="35003">MIRKKKPNLLISICGIILLAFSFISLGIGSISISPIDIFYTLIGHSSDNSFILFNYRLPRMIIAIIVGASLAVAGAILQIILKNPLASPDVVGVTKGASLFAVASMILLPNALTIMLPISALLGAVTVATILLVFAYKQGAKMHSFALIGIALSAICQAGIQFFIVKFPDNVNTTLLWLTGSLWGRSWNEIMFLIPCLILVPIMLLFARKLEILGLGDKVASSLGENVQLLRYSFLSVSVILTGASVAVVGSIGFIGLVVPHLSKRLVDTNARRFITMSAILGALFLLVADTLGKGLMPPVEIPAGIVTALIGAPYFLYLLRREKNK</sequence>
<dbReference type="CDD" id="cd06550">
    <property type="entry name" value="TM_ABC_iron-siderophores_like"/>
    <property type="match status" value="1"/>
</dbReference>
<name>A0ABV1MKL8_9BACI</name>
<evidence type="ECO:0000256" key="1">
    <source>
        <dbReference type="ARBA" id="ARBA00004651"/>
    </source>
</evidence>
<evidence type="ECO:0000256" key="6">
    <source>
        <dbReference type="ARBA" id="ARBA00022989"/>
    </source>
</evidence>
<evidence type="ECO:0000256" key="3">
    <source>
        <dbReference type="ARBA" id="ARBA00022448"/>
    </source>
</evidence>
<evidence type="ECO:0000313" key="10">
    <source>
        <dbReference type="Proteomes" id="UP001478862"/>
    </source>
</evidence>
<comment type="caution">
    <text evidence="9">The sequence shown here is derived from an EMBL/GenBank/DDBJ whole genome shotgun (WGS) entry which is preliminary data.</text>
</comment>
<dbReference type="EMBL" id="JBEGDG010000001">
    <property type="protein sequence ID" value="MEQ6353052.1"/>
    <property type="molecule type" value="Genomic_DNA"/>
</dbReference>
<evidence type="ECO:0000256" key="4">
    <source>
        <dbReference type="ARBA" id="ARBA00022475"/>
    </source>
</evidence>
<dbReference type="InterPro" id="IPR000522">
    <property type="entry name" value="ABC_transptr_permease_BtuC"/>
</dbReference>
<organism evidence="9 10">
    <name type="scientific">Lysinibacillus zambalensis</name>
    <dbReference type="NCBI Taxonomy" id="3160866"/>
    <lineage>
        <taxon>Bacteria</taxon>
        <taxon>Bacillati</taxon>
        <taxon>Bacillota</taxon>
        <taxon>Bacilli</taxon>
        <taxon>Bacillales</taxon>
        <taxon>Bacillaceae</taxon>
        <taxon>Lysinibacillus</taxon>
    </lineage>
</organism>
<feature type="transmembrane region" description="Helical" evidence="8">
    <location>
        <begin position="115"/>
        <end position="137"/>
    </location>
</feature>
<evidence type="ECO:0000256" key="2">
    <source>
        <dbReference type="ARBA" id="ARBA00007935"/>
    </source>
</evidence>
<dbReference type="PANTHER" id="PTHR30472:SF37">
    <property type="entry name" value="FE(3+) DICITRATE TRANSPORT SYSTEM PERMEASE PROTEIN FECD-RELATED"/>
    <property type="match status" value="1"/>
</dbReference>
<feature type="transmembrane region" description="Helical" evidence="8">
    <location>
        <begin position="301"/>
        <end position="321"/>
    </location>
</feature>
<keyword evidence="6 8" id="KW-1133">Transmembrane helix</keyword>
<evidence type="ECO:0000313" key="9">
    <source>
        <dbReference type="EMBL" id="MEQ6353052.1"/>
    </source>
</evidence>
<keyword evidence="3" id="KW-0813">Transport</keyword>
<comment type="subcellular location">
    <subcellularLocation>
        <location evidence="1">Cell membrane</location>
        <topology evidence="1">Multi-pass membrane protein</topology>
    </subcellularLocation>
</comment>
<proteinExistence type="inferred from homology"/>
<protein>
    <submittedName>
        <fullName evidence="9">Iron ABC transporter permease</fullName>
    </submittedName>
</protein>
<gene>
    <name evidence="9" type="ORF">ABNX05_00290</name>
</gene>
<evidence type="ECO:0000256" key="5">
    <source>
        <dbReference type="ARBA" id="ARBA00022692"/>
    </source>
</evidence>
<dbReference type="RefSeq" id="WP_349657848.1">
    <property type="nucleotide sequence ID" value="NZ_JBEGDG010000001.1"/>
</dbReference>
<keyword evidence="5 8" id="KW-0812">Transmembrane</keyword>
<keyword evidence="7 8" id="KW-0472">Membrane</keyword>
<dbReference type="Pfam" id="PF01032">
    <property type="entry name" value="FecCD"/>
    <property type="match status" value="1"/>
</dbReference>
<reference evidence="9 10" key="1">
    <citation type="submission" date="2024-06" db="EMBL/GenBank/DDBJ databases">
        <title>Lysinibacillus zambalefons sp. nov., a Novel Firmicute Isolated from the Poon Bato Zambales Hyperalkaline Spring.</title>
        <authorList>
            <person name="Aja J.A."/>
            <person name="Lazaro J.E.H."/>
            <person name="Llorin L.D."/>
            <person name="Lim K.R."/>
            <person name="Teodosio J."/>
            <person name="Dalisay D.S."/>
        </authorList>
    </citation>
    <scope>NUCLEOTIDE SEQUENCE [LARGE SCALE GENOMIC DNA]</scope>
    <source>
        <strain evidence="9 10">M3</strain>
    </source>
</reference>
<dbReference type="SUPFAM" id="SSF81345">
    <property type="entry name" value="ABC transporter involved in vitamin B12 uptake, BtuC"/>
    <property type="match status" value="1"/>
</dbReference>
<dbReference type="Gene3D" id="1.10.3470.10">
    <property type="entry name" value="ABC transporter involved in vitamin B12 uptake, BtuC"/>
    <property type="match status" value="1"/>
</dbReference>
<accession>A0ABV1MKL8</accession>
<feature type="transmembrane region" description="Helical" evidence="8">
    <location>
        <begin position="230"/>
        <end position="260"/>
    </location>
</feature>
<dbReference type="InterPro" id="IPR037294">
    <property type="entry name" value="ABC_BtuC-like"/>
</dbReference>
<feature type="transmembrane region" description="Helical" evidence="8">
    <location>
        <begin position="91"/>
        <end position="109"/>
    </location>
</feature>
<feature type="transmembrane region" description="Helical" evidence="8">
    <location>
        <begin position="62"/>
        <end position="82"/>
    </location>
</feature>
<keyword evidence="4" id="KW-1003">Cell membrane</keyword>
<feature type="transmembrane region" description="Helical" evidence="8">
    <location>
        <begin position="9"/>
        <end position="42"/>
    </location>
</feature>
<keyword evidence="10" id="KW-1185">Reference proteome</keyword>
<dbReference type="PANTHER" id="PTHR30472">
    <property type="entry name" value="FERRIC ENTEROBACTIN TRANSPORT SYSTEM PERMEASE PROTEIN"/>
    <property type="match status" value="1"/>
</dbReference>
<feature type="transmembrane region" description="Helical" evidence="8">
    <location>
        <begin position="146"/>
        <end position="168"/>
    </location>
</feature>
<evidence type="ECO:0000256" key="7">
    <source>
        <dbReference type="ARBA" id="ARBA00023136"/>
    </source>
</evidence>
<comment type="similarity">
    <text evidence="2">Belongs to the binding-protein-dependent transport system permease family. FecCD subfamily.</text>
</comment>